<keyword evidence="6" id="KW-0732">Signal</keyword>
<evidence type="ECO:0000256" key="6">
    <source>
        <dbReference type="SAM" id="SignalP"/>
    </source>
</evidence>
<feature type="signal peptide" evidence="6">
    <location>
        <begin position="1"/>
        <end position="25"/>
    </location>
</feature>
<accession>A0A538SIX4</accession>
<gene>
    <name evidence="8" type="ORF">E6K73_06050</name>
</gene>
<sequence length="301" mass="31025">MLSPRSRFALATVLLLVLAGRSANADLRKLDPRARVTLAKLRAGAVVAEIRGRGMAVDAQGDLDVFIRGSVSRRELEAAGAEVRTALPGIYTAYVPAGAIEAVAALPGVQSIRGAVPCEAELDVSVPTTGANLLRGPGPTFTGVAGQGVLIGDVDSGVDYNHGDFDDASGNTRLVKIWDQTTSGTPPINFGYGAEWSSAQINSNASTETDDLNAPSHGHGTHVLGIAGGDGSQTGGTVPAFTYVGMAPKADLVMVKTGFMNSQILDGVNYVFDLATARGQNAVCNLSLGSQFGPHDGTDDF</sequence>
<dbReference type="EMBL" id="VBOT01000073">
    <property type="protein sequence ID" value="TMQ51320.1"/>
    <property type="molecule type" value="Genomic_DNA"/>
</dbReference>
<dbReference type="PROSITE" id="PS51892">
    <property type="entry name" value="SUBTILASE"/>
    <property type="match status" value="1"/>
</dbReference>
<dbReference type="GO" id="GO:0006508">
    <property type="term" value="P:proteolysis"/>
    <property type="evidence" value="ECO:0007669"/>
    <property type="project" value="UniProtKB-KW"/>
</dbReference>
<comment type="caution">
    <text evidence="5">Lacks conserved residue(s) required for the propagation of feature annotation.</text>
</comment>
<evidence type="ECO:0000256" key="3">
    <source>
        <dbReference type="ARBA" id="ARBA00022801"/>
    </source>
</evidence>
<dbReference type="Gene3D" id="3.40.50.200">
    <property type="entry name" value="Peptidase S8/S53 domain"/>
    <property type="match status" value="1"/>
</dbReference>
<feature type="non-terminal residue" evidence="8">
    <location>
        <position position="301"/>
    </location>
</feature>
<dbReference type="AlphaFoldDB" id="A0A538SIX4"/>
<dbReference type="InterPro" id="IPR000209">
    <property type="entry name" value="Peptidase_S8/S53_dom"/>
</dbReference>
<dbReference type="PANTHER" id="PTHR43806:SF11">
    <property type="entry name" value="CEREVISIN-RELATED"/>
    <property type="match status" value="1"/>
</dbReference>
<dbReference type="InterPro" id="IPR036852">
    <property type="entry name" value="Peptidase_S8/S53_dom_sf"/>
</dbReference>
<dbReference type="InterPro" id="IPR015500">
    <property type="entry name" value="Peptidase_S8_subtilisin-rel"/>
</dbReference>
<proteinExistence type="inferred from homology"/>
<reference evidence="8 9" key="1">
    <citation type="journal article" date="2019" name="Nat. Microbiol.">
        <title>Mediterranean grassland soil C-N compound turnover is dependent on rainfall and depth, and is mediated by genomically divergent microorganisms.</title>
        <authorList>
            <person name="Diamond S."/>
            <person name="Andeer P.F."/>
            <person name="Li Z."/>
            <person name="Crits-Christoph A."/>
            <person name="Burstein D."/>
            <person name="Anantharaman K."/>
            <person name="Lane K.R."/>
            <person name="Thomas B.C."/>
            <person name="Pan C."/>
            <person name="Northen T.R."/>
            <person name="Banfield J.F."/>
        </authorList>
    </citation>
    <scope>NUCLEOTIDE SEQUENCE [LARGE SCALE GENOMIC DNA]</scope>
    <source>
        <strain evidence="8">WS_3</strain>
    </source>
</reference>
<dbReference type="InterPro" id="IPR050131">
    <property type="entry name" value="Peptidase_S8_subtilisin-like"/>
</dbReference>
<comment type="similarity">
    <text evidence="1 5">Belongs to the peptidase S8 family.</text>
</comment>
<dbReference type="GO" id="GO:0004252">
    <property type="term" value="F:serine-type endopeptidase activity"/>
    <property type="evidence" value="ECO:0007669"/>
    <property type="project" value="InterPro"/>
</dbReference>
<dbReference type="PRINTS" id="PR00723">
    <property type="entry name" value="SUBTILISIN"/>
</dbReference>
<evidence type="ECO:0000259" key="7">
    <source>
        <dbReference type="Pfam" id="PF00082"/>
    </source>
</evidence>
<protein>
    <recommendedName>
        <fullName evidence="7">Peptidase S8/S53 domain-containing protein</fullName>
    </recommendedName>
</protein>
<organism evidence="8 9">
    <name type="scientific">Eiseniibacteriota bacterium</name>
    <dbReference type="NCBI Taxonomy" id="2212470"/>
    <lineage>
        <taxon>Bacteria</taxon>
        <taxon>Candidatus Eiseniibacteriota</taxon>
    </lineage>
</organism>
<comment type="caution">
    <text evidence="8">The sequence shown here is derived from an EMBL/GenBank/DDBJ whole genome shotgun (WGS) entry which is preliminary data.</text>
</comment>
<evidence type="ECO:0000256" key="5">
    <source>
        <dbReference type="PROSITE-ProRule" id="PRU01240"/>
    </source>
</evidence>
<feature type="domain" description="Peptidase S8/S53" evidence="7">
    <location>
        <begin position="146"/>
        <end position="293"/>
    </location>
</feature>
<evidence type="ECO:0000256" key="2">
    <source>
        <dbReference type="ARBA" id="ARBA00022670"/>
    </source>
</evidence>
<keyword evidence="3" id="KW-0378">Hydrolase</keyword>
<keyword evidence="2" id="KW-0645">Protease</keyword>
<evidence type="ECO:0000313" key="8">
    <source>
        <dbReference type="EMBL" id="TMQ51320.1"/>
    </source>
</evidence>
<evidence type="ECO:0000256" key="1">
    <source>
        <dbReference type="ARBA" id="ARBA00011073"/>
    </source>
</evidence>
<dbReference type="PANTHER" id="PTHR43806">
    <property type="entry name" value="PEPTIDASE S8"/>
    <property type="match status" value="1"/>
</dbReference>
<feature type="chain" id="PRO_5021742181" description="Peptidase S8/S53 domain-containing protein" evidence="6">
    <location>
        <begin position="26"/>
        <end position="301"/>
    </location>
</feature>
<dbReference type="SUPFAM" id="SSF52743">
    <property type="entry name" value="Subtilisin-like"/>
    <property type="match status" value="1"/>
</dbReference>
<dbReference type="Pfam" id="PF00082">
    <property type="entry name" value="Peptidase_S8"/>
    <property type="match status" value="1"/>
</dbReference>
<evidence type="ECO:0000256" key="4">
    <source>
        <dbReference type="ARBA" id="ARBA00022825"/>
    </source>
</evidence>
<keyword evidence="4" id="KW-0720">Serine protease</keyword>
<evidence type="ECO:0000313" key="9">
    <source>
        <dbReference type="Proteomes" id="UP000320184"/>
    </source>
</evidence>
<dbReference type="Proteomes" id="UP000320184">
    <property type="component" value="Unassembled WGS sequence"/>
</dbReference>
<name>A0A538SIX4_UNCEI</name>